<sequence>MIANQYPKWWQASPETLAIWQAEDTEAAALRAHWRDILDQCNVETATWGLALWERQLDLPTDSGLPDDLRRSKILAKLRGVGTVTLAMMQAVAESYTDGEVVVEEYPKQYYFNLRYLDTVGVAHQDQLMQTIEEIKPAHLEYHIIHQVTTTSTIYTGIAARQGDRYRLAPVVCSGYRQNPVYCGIAPRQGDRYQLRPLSCGPLRRDPVRVGMVMRQADKIIVKQVKT</sequence>
<reference evidence="1" key="1">
    <citation type="submission" date="2020-10" db="EMBL/GenBank/DDBJ databases">
        <authorList>
            <person name="Gilroy R."/>
        </authorList>
    </citation>
    <scope>NUCLEOTIDE SEQUENCE</scope>
    <source>
        <strain evidence="1">ChiBcec16-1751</strain>
    </source>
</reference>
<dbReference type="Pfam" id="PF10076">
    <property type="entry name" value="Phage_Mu_Gp48"/>
    <property type="match status" value="1"/>
</dbReference>
<proteinExistence type="predicted"/>
<name>A0A9D1F9Y4_9FIRM</name>
<reference evidence="1" key="2">
    <citation type="journal article" date="2021" name="PeerJ">
        <title>Extensive microbial diversity within the chicken gut microbiome revealed by metagenomics and culture.</title>
        <authorList>
            <person name="Gilroy R."/>
            <person name="Ravi A."/>
            <person name="Getino M."/>
            <person name="Pursley I."/>
            <person name="Horton D.L."/>
            <person name="Alikhan N.F."/>
            <person name="Baker D."/>
            <person name="Gharbi K."/>
            <person name="Hall N."/>
            <person name="Watson M."/>
            <person name="Adriaenssens E.M."/>
            <person name="Foster-Nyarko E."/>
            <person name="Jarju S."/>
            <person name="Secka A."/>
            <person name="Antonio M."/>
            <person name="Oren A."/>
            <person name="Chaudhuri R.R."/>
            <person name="La Ragione R."/>
            <person name="Hildebrand F."/>
            <person name="Pallen M.J."/>
        </authorList>
    </citation>
    <scope>NUCLEOTIDE SEQUENCE</scope>
    <source>
        <strain evidence="1">ChiBcec16-1751</strain>
    </source>
</reference>
<organism evidence="1 2">
    <name type="scientific">Candidatus Avoscillospira avistercoris</name>
    <dbReference type="NCBI Taxonomy" id="2840707"/>
    <lineage>
        <taxon>Bacteria</taxon>
        <taxon>Bacillati</taxon>
        <taxon>Bacillota</taxon>
        <taxon>Clostridia</taxon>
        <taxon>Eubacteriales</taxon>
        <taxon>Oscillospiraceae</taxon>
        <taxon>Oscillospiraceae incertae sedis</taxon>
        <taxon>Candidatus Avoscillospira</taxon>
    </lineage>
</organism>
<comment type="caution">
    <text evidence="1">The sequence shown here is derived from an EMBL/GenBank/DDBJ whole genome shotgun (WGS) entry which is preliminary data.</text>
</comment>
<accession>A0A9D1F9Y4</accession>
<dbReference type="EMBL" id="DVJJ01000080">
    <property type="protein sequence ID" value="HIS64781.1"/>
    <property type="molecule type" value="Genomic_DNA"/>
</dbReference>
<gene>
    <name evidence="1" type="ORF">IAA83_05350</name>
</gene>
<evidence type="ECO:0000313" key="1">
    <source>
        <dbReference type="EMBL" id="HIS64781.1"/>
    </source>
</evidence>
<dbReference type="InterPro" id="IPR018755">
    <property type="entry name" value="Phage_Mu_Gp48"/>
</dbReference>
<evidence type="ECO:0000313" key="2">
    <source>
        <dbReference type="Proteomes" id="UP000886741"/>
    </source>
</evidence>
<dbReference type="AlphaFoldDB" id="A0A9D1F9Y4"/>
<dbReference type="Proteomes" id="UP000886741">
    <property type="component" value="Unassembled WGS sequence"/>
</dbReference>
<protein>
    <submittedName>
        <fullName evidence="1">DUF2313 domain-containing protein</fullName>
    </submittedName>
</protein>